<dbReference type="AlphaFoldDB" id="A0A7K1Y9N7"/>
<organism evidence="1 2">
    <name type="scientific">Hufsiella arboris</name>
    <dbReference type="NCBI Taxonomy" id="2695275"/>
    <lineage>
        <taxon>Bacteria</taxon>
        <taxon>Pseudomonadati</taxon>
        <taxon>Bacteroidota</taxon>
        <taxon>Sphingobacteriia</taxon>
        <taxon>Sphingobacteriales</taxon>
        <taxon>Sphingobacteriaceae</taxon>
        <taxon>Hufsiella</taxon>
    </lineage>
</organism>
<evidence type="ECO:0000313" key="1">
    <source>
        <dbReference type="EMBL" id="MXV51306.1"/>
    </source>
</evidence>
<reference evidence="1 2" key="1">
    <citation type="submission" date="2019-11" db="EMBL/GenBank/DDBJ databases">
        <title>Pedobacter sp. HMF7647 Genome sequencing and assembly.</title>
        <authorList>
            <person name="Kang H."/>
            <person name="Kim H."/>
            <person name="Joh K."/>
        </authorList>
    </citation>
    <scope>NUCLEOTIDE SEQUENCE [LARGE SCALE GENOMIC DNA]</scope>
    <source>
        <strain evidence="1 2">HMF7647</strain>
    </source>
</reference>
<sequence length="54" mass="5849">MKKAILLLFNGDTVIMINIGTTKTVITVVPGIAGINKKLVSGKNKIEKLINLDR</sequence>
<comment type="caution">
    <text evidence="1">The sequence shown here is derived from an EMBL/GenBank/DDBJ whole genome shotgun (WGS) entry which is preliminary data.</text>
</comment>
<proteinExistence type="predicted"/>
<protein>
    <submittedName>
        <fullName evidence="1">Uncharacterized protein</fullName>
    </submittedName>
</protein>
<dbReference type="EMBL" id="WVHT01000004">
    <property type="protein sequence ID" value="MXV51306.1"/>
    <property type="molecule type" value="Genomic_DNA"/>
</dbReference>
<name>A0A7K1Y9N7_9SPHI</name>
<dbReference type="Proteomes" id="UP000466586">
    <property type="component" value="Unassembled WGS sequence"/>
</dbReference>
<evidence type="ECO:0000313" key="2">
    <source>
        <dbReference type="Proteomes" id="UP000466586"/>
    </source>
</evidence>
<accession>A0A7K1Y9N7</accession>
<keyword evidence="2" id="KW-1185">Reference proteome</keyword>
<dbReference type="RefSeq" id="WP_160844486.1">
    <property type="nucleotide sequence ID" value="NZ_WVHT01000004.1"/>
</dbReference>
<gene>
    <name evidence="1" type="ORF">GS399_10030</name>
</gene>